<dbReference type="FunFam" id="3.40.50.2000:FF:000119">
    <property type="entry name" value="Glycosyl transferase group 1"/>
    <property type="match status" value="1"/>
</dbReference>
<dbReference type="InterPro" id="IPR028098">
    <property type="entry name" value="Glyco_trans_4-like_N"/>
</dbReference>
<evidence type="ECO:0000256" key="1">
    <source>
        <dbReference type="ARBA" id="ARBA00022679"/>
    </source>
</evidence>
<evidence type="ECO:0000313" key="5">
    <source>
        <dbReference type="Proteomes" id="UP000238634"/>
    </source>
</evidence>
<dbReference type="AlphaFoldDB" id="A0A2T1DC07"/>
<dbReference type="OrthoDB" id="9797829at2"/>
<dbReference type="InterPro" id="IPR001296">
    <property type="entry name" value="Glyco_trans_1"/>
</dbReference>
<dbReference type="SUPFAM" id="SSF53756">
    <property type="entry name" value="UDP-Glycosyltransferase/glycogen phosphorylase"/>
    <property type="match status" value="1"/>
</dbReference>
<reference evidence="4 5" key="2">
    <citation type="submission" date="2018-03" db="EMBL/GenBank/DDBJ databases">
        <title>The ancient ancestry and fast evolution of plastids.</title>
        <authorList>
            <person name="Moore K.R."/>
            <person name="Magnabosco C."/>
            <person name="Momper L."/>
            <person name="Gold D.A."/>
            <person name="Bosak T."/>
            <person name="Fournier G.P."/>
        </authorList>
    </citation>
    <scope>NUCLEOTIDE SEQUENCE [LARGE SCALE GENOMIC DNA]</scope>
    <source>
        <strain evidence="4 5">ULC007</strain>
    </source>
</reference>
<evidence type="ECO:0000259" key="2">
    <source>
        <dbReference type="Pfam" id="PF00534"/>
    </source>
</evidence>
<feature type="domain" description="Glycosyl transferase family 1" evidence="2">
    <location>
        <begin position="205"/>
        <end position="360"/>
    </location>
</feature>
<dbReference type="Pfam" id="PF13439">
    <property type="entry name" value="Glyco_transf_4"/>
    <property type="match status" value="1"/>
</dbReference>
<dbReference type="Gene3D" id="3.40.50.2000">
    <property type="entry name" value="Glycogen Phosphorylase B"/>
    <property type="match status" value="2"/>
</dbReference>
<reference evidence="4 5" key="1">
    <citation type="submission" date="2018-02" db="EMBL/GenBank/DDBJ databases">
        <authorList>
            <person name="Cohen D.B."/>
            <person name="Kent A.D."/>
        </authorList>
    </citation>
    <scope>NUCLEOTIDE SEQUENCE [LARGE SCALE GENOMIC DNA]</scope>
    <source>
        <strain evidence="4 5">ULC007</strain>
    </source>
</reference>
<dbReference type="GO" id="GO:0016757">
    <property type="term" value="F:glycosyltransferase activity"/>
    <property type="evidence" value="ECO:0007669"/>
    <property type="project" value="InterPro"/>
</dbReference>
<dbReference type="CDD" id="cd03809">
    <property type="entry name" value="GT4_MtfB-like"/>
    <property type="match status" value="1"/>
</dbReference>
<dbReference type="EMBL" id="PVWG01000021">
    <property type="protein sequence ID" value="PSB17996.1"/>
    <property type="molecule type" value="Genomic_DNA"/>
</dbReference>
<evidence type="ECO:0000259" key="3">
    <source>
        <dbReference type="Pfam" id="PF13439"/>
    </source>
</evidence>
<dbReference type="Pfam" id="PF00534">
    <property type="entry name" value="Glycos_transf_1"/>
    <property type="match status" value="1"/>
</dbReference>
<dbReference type="Proteomes" id="UP000238634">
    <property type="component" value="Unassembled WGS sequence"/>
</dbReference>
<keyword evidence="1 4" id="KW-0808">Transferase</keyword>
<protein>
    <submittedName>
        <fullName evidence="4">Glycosyltransferase family 1 protein</fullName>
    </submittedName>
</protein>
<organism evidence="4 5">
    <name type="scientific">Phormidesmis priestleyi ULC007</name>
    <dbReference type="NCBI Taxonomy" id="1920490"/>
    <lineage>
        <taxon>Bacteria</taxon>
        <taxon>Bacillati</taxon>
        <taxon>Cyanobacteriota</taxon>
        <taxon>Cyanophyceae</taxon>
        <taxon>Leptolyngbyales</taxon>
        <taxon>Leptolyngbyaceae</taxon>
        <taxon>Phormidesmis</taxon>
    </lineage>
</organism>
<gene>
    <name evidence="4" type="ORF">C7B65_16730</name>
</gene>
<dbReference type="PANTHER" id="PTHR46401">
    <property type="entry name" value="GLYCOSYLTRANSFERASE WBBK-RELATED"/>
    <property type="match status" value="1"/>
</dbReference>
<dbReference type="PANTHER" id="PTHR46401:SF2">
    <property type="entry name" value="GLYCOSYLTRANSFERASE WBBK-RELATED"/>
    <property type="match status" value="1"/>
</dbReference>
<accession>A0A2T1DC07</accession>
<sequence>MLKITIDATPLLPKPSGIGLYVAGLVQALESLKSEEAFELDVVYQPGLKNWLKGNLSFPEHLRSYSNLRLFPFPVRLTNSFVQFPGLFIPYFERCFGAPDIVHGTNYTVFPFRHSQRVMTIYDLTFIRYPHYTNSTVGAYAERVKKCLQWTDLIFTISQSSKNDIVDYLGVNPDKICVTPLASRYSVDPSFNCSPKESIHYDFSKPYILFVSTIEPRKNIINLIEAFDYLKQKYRLDHDLILIGQKGWLYEPIFERMARSPYQKSIHHLSYLSDQLVALFYSKADVFVYPSYYEGFGMPVLEAMTLGAPVVTANTSSLPEVAGDAALFVEPNDVTGLAEAILRVVSDSHLRNELIQKGRDRARCYSWENTARETLKAYKLLMS</sequence>
<keyword evidence="5" id="KW-1185">Reference proteome</keyword>
<dbReference type="GO" id="GO:0009103">
    <property type="term" value="P:lipopolysaccharide biosynthetic process"/>
    <property type="evidence" value="ECO:0007669"/>
    <property type="project" value="TreeGrafter"/>
</dbReference>
<evidence type="ECO:0000313" key="4">
    <source>
        <dbReference type="EMBL" id="PSB17996.1"/>
    </source>
</evidence>
<dbReference type="STRING" id="1920490.GCA_001895925_05127"/>
<name>A0A2T1DC07_9CYAN</name>
<feature type="domain" description="Glycosyltransferase subfamily 4-like N-terminal" evidence="3">
    <location>
        <begin position="17"/>
        <end position="180"/>
    </location>
</feature>
<comment type="caution">
    <text evidence="4">The sequence shown here is derived from an EMBL/GenBank/DDBJ whole genome shotgun (WGS) entry which is preliminary data.</text>
</comment>
<dbReference type="RefSeq" id="WP_073073506.1">
    <property type="nucleotide sequence ID" value="NZ_MPPI01000023.1"/>
</dbReference>
<proteinExistence type="predicted"/>